<evidence type="ECO:0000313" key="1">
    <source>
        <dbReference type="EMBL" id="TWU18886.1"/>
    </source>
</evidence>
<name>A0A5C6C610_9BACT</name>
<sequence length="72" mass="8282">MQKMGRETERKRSSGQHQGAITTSQVLIDALVAGICRLSVRFPTQTAWREQNLLLKNMEDPTLQREFSHLSR</sequence>
<accession>A0A5C6C610</accession>
<proteinExistence type="predicted"/>
<reference evidence="1 2" key="1">
    <citation type="journal article" date="2020" name="Antonie Van Leeuwenhoek">
        <title>Rhodopirellula heiligendammensis sp. nov., Rhodopirellula pilleata sp. nov., and Rhodopirellula solitaria sp. nov. isolated from natural or artificial marine surfaces in Northern Germany and California, USA, and emended description of the genus Rhodopirellula.</title>
        <authorList>
            <person name="Kallscheuer N."/>
            <person name="Wiegand S."/>
            <person name="Jogler M."/>
            <person name="Boedeker C."/>
            <person name="Peeters S.H."/>
            <person name="Rast P."/>
            <person name="Heuer A."/>
            <person name="Jetten M.S.M."/>
            <person name="Rohde M."/>
            <person name="Jogler C."/>
        </authorList>
    </citation>
    <scope>NUCLEOTIDE SEQUENCE [LARGE SCALE GENOMIC DNA]</scope>
    <source>
        <strain evidence="1 2">Poly21</strain>
    </source>
</reference>
<dbReference type="AlphaFoldDB" id="A0A5C6C610"/>
<organism evidence="1 2">
    <name type="scientific">Allorhodopirellula heiligendammensis</name>
    <dbReference type="NCBI Taxonomy" id="2714739"/>
    <lineage>
        <taxon>Bacteria</taxon>
        <taxon>Pseudomonadati</taxon>
        <taxon>Planctomycetota</taxon>
        <taxon>Planctomycetia</taxon>
        <taxon>Pirellulales</taxon>
        <taxon>Pirellulaceae</taxon>
        <taxon>Allorhodopirellula</taxon>
    </lineage>
</organism>
<gene>
    <name evidence="1" type="ORF">Poly21_10570</name>
</gene>
<comment type="caution">
    <text evidence="1">The sequence shown here is derived from an EMBL/GenBank/DDBJ whole genome shotgun (WGS) entry which is preliminary data.</text>
</comment>
<dbReference type="Proteomes" id="UP000319908">
    <property type="component" value="Unassembled WGS sequence"/>
</dbReference>
<dbReference type="EMBL" id="SJPU01000001">
    <property type="protein sequence ID" value="TWU18886.1"/>
    <property type="molecule type" value="Genomic_DNA"/>
</dbReference>
<protein>
    <submittedName>
        <fullName evidence="1">Uncharacterized protein</fullName>
    </submittedName>
</protein>
<keyword evidence="2" id="KW-1185">Reference proteome</keyword>
<evidence type="ECO:0000313" key="2">
    <source>
        <dbReference type="Proteomes" id="UP000319908"/>
    </source>
</evidence>